<name>B7LKX2_ESCF3</name>
<dbReference type="InterPro" id="IPR001972">
    <property type="entry name" value="Stomatin_HflK_fam"/>
</dbReference>
<dbReference type="OrthoDB" id="5501731at2"/>
<dbReference type="InterPro" id="IPR001107">
    <property type="entry name" value="Band_7"/>
</dbReference>
<evidence type="ECO:0000259" key="3">
    <source>
        <dbReference type="SMART" id="SM00244"/>
    </source>
</evidence>
<dbReference type="InterPro" id="IPR036013">
    <property type="entry name" value="Band_7/SPFH_dom_sf"/>
</dbReference>
<keyword evidence="5" id="KW-1185">Reference proteome</keyword>
<organism evidence="4 5">
    <name type="scientific">Escherichia fergusonii (strain ATCC 35469 / DSM 13698 / CCUG 18766 / IAM 14443 / JCM 21226 / LMG 7866 / NBRC 102419 / NCTC 12128 / CDC 0568-73)</name>
    <dbReference type="NCBI Taxonomy" id="585054"/>
    <lineage>
        <taxon>Bacteria</taxon>
        <taxon>Pseudomonadati</taxon>
        <taxon>Pseudomonadota</taxon>
        <taxon>Gammaproteobacteria</taxon>
        <taxon>Enterobacterales</taxon>
        <taxon>Enterobacteriaceae</taxon>
        <taxon>Escherichia</taxon>
    </lineage>
</organism>
<dbReference type="Proteomes" id="UP000000745">
    <property type="component" value="Chromosome"/>
</dbReference>
<dbReference type="Gene3D" id="6.10.250.2090">
    <property type="match status" value="1"/>
</dbReference>
<dbReference type="SMART" id="SM00244">
    <property type="entry name" value="PHB"/>
    <property type="match status" value="1"/>
</dbReference>
<evidence type="ECO:0000256" key="1">
    <source>
        <dbReference type="ARBA" id="ARBA00004167"/>
    </source>
</evidence>
<comment type="subcellular location">
    <subcellularLocation>
        <location evidence="1">Membrane</location>
        <topology evidence="1">Single-pass membrane protein</topology>
    </subcellularLocation>
</comment>
<dbReference type="KEGG" id="efe:EFER_4090"/>
<comment type="similarity">
    <text evidence="2">Belongs to the band 7/mec-2 family.</text>
</comment>
<dbReference type="PANTHER" id="PTHR10264">
    <property type="entry name" value="BAND 7 PROTEIN-RELATED"/>
    <property type="match status" value="1"/>
</dbReference>
<dbReference type="PANTHER" id="PTHR10264:SF83">
    <property type="entry name" value="BLL5629 PROTEIN"/>
    <property type="match status" value="1"/>
</dbReference>
<dbReference type="AlphaFoldDB" id="B7LKX2"/>
<dbReference type="EMBL" id="CU928158">
    <property type="protein sequence ID" value="CAQ91513.1"/>
    <property type="molecule type" value="Genomic_DNA"/>
</dbReference>
<dbReference type="CDD" id="cd13438">
    <property type="entry name" value="SPFH_eoslipins_u2"/>
    <property type="match status" value="1"/>
</dbReference>
<dbReference type="InterPro" id="IPR043202">
    <property type="entry name" value="Band-7_stomatin-like"/>
</dbReference>
<dbReference type="Gene3D" id="3.30.479.30">
    <property type="entry name" value="Band 7 domain"/>
    <property type="match status" value="1"/>
</dbReference>
<accession>B7LKX2</accession>
<sequence>MIKKISVRKDQLALLSRNGDYYKVLHAGEHLLPWLNTPEVLLITLDGSEVPDVLADYLRRFQPDWVERYCVVADLSETEAGALYMDGILLEILPPSTRRLYWRVEDDLTLVRMNTQQVQVQTEVMNAVLQPRRKGAVKGRDAILTVQVPAWHVGVLKIDGETQALLPPGLTAYWKINHLVEAEVVDTRLQVLEVSGQEILTKDKVNLRINLAANWRYSDVLLAFSQLTKPVDHLYRELQFALREAVGTRTLDELLEDKQVIDDVVSEQVKSRMLPFGMEIASLGVKDIVLPGDMKNILAQLVEAEKSAQANVIRRREETAATRSLLNTAKVMENNPVALRLKELETLERVAERIDNISVFGGLDQVLHGLVNIKG</sequence>
<dbReference type="HOGENOM" id="CLU_027197_1_1_6"/>
<dbReference type="SUPFAM" id="SSF117892">
    <property type="entry name" value="Band 7/SPFH domain"/>
    <property type="match status" value="1"/>
</dbReference>
<dbReference type="PRINTS" id="PR00721">
    <property type="entry name" value="STOMATIN"/>
</dbReference>
<gene>
    <name evidence="4" type="ordered locus">EFER_4090</name>
</gene>
<protein>
    <recommendedName>
        <fullName evidence="3">Band 7 domain-containing protein</fullName>
    </recommendedName>
</protein>
<feature type="domain" description="Band 7" evidence="3">
    <location>
        <begin position="142"/>
        <end position="302"/>
    </location>
</feature>
<dbReference type="RefSeq" id="WP_000592038.1">
    <property type="nucleotide sequence ID" value="NC_011740.1"/>
</dbReference>
<dbReference type="Pfam" id="PF01145">
    <property type="entry name" value="Band_7"/>
    <property type="match status" value="1"/>
</dbReference>
<evidence type="ECO:0000313" key="4">
    <source>
        <dbReference type="EMBL" id="CAQ91513.1"/>
    </source>
</evidence>
<reference evidence="5" key="1">
    <citation type="journal article" date="2009" name="PLoS Genet.">
        <title>Organised genome dynamics in the Escherichia coli species results in highly diverse adaptive paths.</title>
        <authorList>
            <person name="Touchon M."/>
            <person name="Hoede C."/>
            <person name="Tenaillon O."/>
            <person name="Barbe V."/>
            <person name="Baeriswyl S."/>
            <person name="Bidet P."/>
            <person name="Bingen E."/>
            <person name="Bonacorsi S."/>
            <person name="Bouchier C."/>
            <person name="Bouvet O."/>
            <person name="Calteau A."/>
            <person name="Chiapello H."/>
            <person name="Clermont O."/>
            <person name="Cruveiller S."/>
            <person name="Danchin A."/>
            <person name="Diard M."/>
            <person name="Dossat C."/>
            <person name="Karoui M.E."/>
            <person name="Frapy E."/>
            <person name="Garry L."/>
            <person name="Ghigo J.M."/>
            <person name="Gilles A.M."/>
            <person name="Johnson J."/>
            <person name="Le Bouguenec C."/>
            <person name="Lescat M."/>
            <person name="Mangenot S."/>
            <person name="Martinez-Jehanne V."/>
            <person name="Matic I."/>
            <person name="Nassif X."/>
            <person name="Oztas S."/>
            <person name="Petit M.A."/>
            <person name="Pichon C."/>
            <person name="Rouy Z."/>
            <person name="Ruf C.S."/>
            <person name="Schneider D."/>
            <person name="Tourret J."/>
            <person name="Vacherie B."/>
            <person name="Vallenet D."/>
            <person name="Medigue C."/>
            <person name="Rocha E.P.C."/>
            <person name="Denamur E."/>
        </authorList>
    </citation>
    <scope>NUCLEOTIDE SEQUENCE [LARGE SCALE GENOMIC DNA]</scope>
    <source>
        <strain evidence="5">ATCC 35469 / DSM 13698 / BCRC 15582 / CCUG 18766 / IAM 14443 / JCM 21226 / LMG 7866 / NBRC 102419 / NCTC 12128 / CDC 0568-73</strain>
    </source>
</reference>
<dbReference type="GO" id="GO:0005886">
    <property type="term" value="C:plasma membrane"/>
    <property type="evidence" value="ECO:0007669"/>
    <property type="project" value="InterPro"/>
</dbReference>
<evidence type="ECO:0000313" key="5">
    <source>
        <dbReference type="Proteomes" id="UP000000745"/>
    </source>
</evidence>
<proteinExistence type="inferred from homology"/>
<evidence type="ECO:0000256" key="2">
    <source>
        <dbReference type="ARBA" id="ARBA00008164"/>
    </source>
</evidence>
<dbReference type="GeneID" id="75059322"/>